<sequence length="608" mass="68063">MSSSAAEATKAAPLAQESTNQQATNEAKVAGTEQGGADHAAKIQQRYAEERDKRLNHRPQGTAQFVDLATSDKFRHFQDDIWVDHEALDAQPPALKDGEHCRFLIQGAGFGGLQFAVRLVEAGFPANDIRIVDKAGGFGGTWYWNRYPGLMCDVEGYIYMPLLEELGYMPKHKYSYGTELREYSEMVARHWNLTDKALFRTELKSATWDESRKEWTMKMMETRNGAKQEITIRTDFFITTAGLLNTPHLPVVEGIEDFQVPAFHTSRWNYSLTGGTPYDPSLTKLKDMKVGILGTGATAIQAIPHLAMWAKQLYVFQRTPSAVDVRDQHPTDEEQWNREIAYGKGWARARNENFLSFVSNAEPKPEKNMINDGWSHAPQYSALVGSPQQVEMEKVPEFVGTLHAMDFPRTERVRQRVDEIVTDKAVAEKLKAWYPTWCKRPCFHDDYLPVFNQPNVTLVDTDGKCIDRFTPHGLVANGQEYDLDLVVLSTGFRSPAIGSPAMRGGITVTGRHGKDLEEEWRKGVSTLHGIIRRDFPNLFFPGPSQAAAGANQSFTLEVLARHVEYIISEAAKKAGKDGTKVVVEPTDEAAEAWATQVMRGATNFAALS</sequence>
<reference evidence="1" key="1">
    <citation type="submission" date="2024-09" db="EMBL/GenBank/DDBJ databases">
        <title>Black Yeasts Isolated from many extreme environments.</title>
        <authorList>
            <person name="Coleine C."/>
            <person name="Stajich J.E."/>
            <person name="Selbmann L."/>
        </authorList>
    </citation>
    <scope>NUCLEOTIDE SEQUENCE</scope>
    <source>
        <strain evidence="1">CCFEE 5737</strain>
    </source>
</reference>
<dbReference type="Proteomes" id="UP001186974">
    <property type="component" value="Unassembled WGS sequence"/>
</dbReference>
<gene>
    <name evidence="1" type="ORF">LTS18_003970</name>
</gene>
<comment type="caution">
    <text evidence="1">The sequence shown here is derived from an EMBL/GenBank/DDBJ whole genome shotgun (WGS) entry which is preliminary data.</text>
</comment>
<keyword evidence="2" id="KW-1185">Reference proteome</keyword>
<dbReference type="EMBL" id="JAWDJW010000937">
    <property type="protein sequence ID" value="KAK3079759.1"/>
    <property type="molecule type" value="Genomic_DNA"/>
</dbReference>
<proteinExistence type="predicted"/>
<organism evidence="1 2">
    <name type="scientific">Coniosporium uncinatum</name>
    <dbReference type="NCBI Taxonomy" id="93489"/>
    <lineage>
        <taxon>Eukaryota</taxon>
        <taxon>Fungi</taxon>
        <taxon>Dikarya</taxon>
        <taxon>Ascomycota</taxon>
        <taxon>Pezizomycotina</taxon>
        <taxon>Dothideomycetes</taxon>
        <taxon>Dothideomycetes incertae sedis</taxon>
        <taxon>Coniosporium</taxon>
    </lineage>
</organism>
<protein>
    <submittedName>
        <fullName evidence="1">Uncharacterized protein</fullName>
    </submittedName>
</protein>
<evidence type="ECO:0000313" key="1">
    <source>
        <dbReference type="EMBL" id="KAK3079759.1"/>
    </source>
</evidence>
<accession>A0ACC3DSL1</accession>
<name>A0ACC3DSL1_9PEZI</name>
<feature type="non-terminal residue" evidence="1">
    <location>
        <position position="608"/>
    </location>
</feature>
<evidence type="ECO:0000313" key="2">
    <source>
        <dbReference type="Proteomes" id="UP001186974"/>
    </source>
</evidence>